<proteinExistence type="predicted"/>
<dbReference type="InterPro" id="IPR015927">
    <property type="entry name" value="Peptidase_S24_S26A/B/C"/>
</dbReference>
<comment type="caution">
    <text evidence="2">The sequence shown here is derived from an EMBL/GenBank/DDBJ whole genome shotgun (WGS) entry which is preliminary data.</text>
</comment>
<protein>
    <submittedName>
        <fullName evidence="2">LexA family transcriptional regulator</fullName>
    </submittedName>
</protein>
<evidence type="ECO:0000259" key="1">
    <source>
        <dbReference type="PROSITE" id="PS50943"/>
    </source>
</evidence>
<dbReference type="PANTHER" id="PTHR33516">
    <property type="entry name" value="LEXA REPRESSOR"/>
    <property type="match status" value="1"/>
</dbReference>
<dbReference type="PANTHER" id="PTHR33516:SF2">
    <property type="entry name" value="LEXA REPRESSOR-RELATED"/>
    <property type="match status" value="1"/>
</dbReference>
<sequence>MKKRALTPEQAEECAKLKETFLSRRNRKVTQGAIATELEISQAAVSHYLNGYNPLNARTAAVFAKMLEVPVSHFSPRLAKEIAYTTEAARIGEVASAEDSNIKLTAQPSMSYRYPVISWVAAGDWAEAVEPFPPGFADRYEVSDYEAKGAAFWLEVKGDSMTAPSGVSIPEGMMILVDTDADASSGKLVVAKLTDSNEATFKKLIEDAGRRFLKPLNPDYPMLQVNGNCKIIGVVVRAMLRL</sequence>
<evidence type="ECO:0000313" key="2">
    <source>
        <dbReference type="EMBL" id="MBA6150794.1"/>
    </source>
</evidence>
<gene>
    <name evidence="2" type="ORF">H4C15_25415</name>
</gene>
<reference evidence="2 3" key="1">
    <citation type="submission" date="2020-07" db="EMBL/GenBank/DDBJ databases">
        <title>Diversity of carbapenemase encoding genes among Pseudomonas putida group clinical isolates in a tertiary Brazilian hospital.</title>
        <authorList>
            <person name="Alberto-Lei F."/>
            <person name="Nodari C.S."/>
            <person name="Streling A.P."/>
            <person name="Paulino J.T."/>
            <person name="Bessa-Neto F.O."/>
            <person name="Cayo R."/>
            <person name="Gales A.C."/>
        </authorList>
    </citation>
    <scope>NUCLEOTIDE SEQUENCE [LARGE SCALE GENOMIC DNA]</scope>
    <source>
        <strain evidence="2 3">11213</strain>
    </source>
</reference>
<dbReference type="CDD" id="cd00093">
    <property type="entry name" value="HTH_XRE"/>
    <property type="match status" value="1"/>
</dbReference>
<dbReference type="InterPro" id="IPR036286">
    <property type="entry name" value="LexA/Signal_pep-like_sf"/>
</dbReference>
<dbReference type="SUPFAM" id="SSF47413">
    <property type="entry name" value="lambda repressor-like DNA-binding domains"/>
    <property type="match status" value="1"/>
</dbReference>
<dbReference type="Gene3D" id="2.10.109.10">
    <property type="entry name" value="Umud Fragment, subunit A"/>
    <property type="match status" value="1"/>
</dbReference>
<dbReference type="GO" id="GO:0003677">
    <property type="term" value="F:DNA binding"/>
    <property type="evidence" value="ECO:0007669"/>
    <property type="project" value="InterPro"/>
</dbReference>
<dbReference type="RefSeq" id="WP_009685268.1">
    <property type="nucleotide sequence ID" value="NZ_JACGDA010000086.1"/>
</dbReference>
<dbReference type="InterPro" id="IPR039418">
    <property type="entry name" value="LexA-like"/>
</dbReference>
<dbReference type="Pfam" id="PF01381">
    <property type="entry name" value="HTH_3"/>
    <property type="match status" value="1"/>
</dbReference>
<dbReference type="SUPFAM" id="SSF51306">
    <property type="entry name" value="LexA/Signal peptidase"/>
    <property type="match status" value="1"/>
</dbReference>
<dbReference type="AlphaFoldDB" id="A0A7W2R1J8"/>
<dbReference type="Gene3D" id="1.10.260.40">
    <property type="entry name" value="lambda repressor-like DNA-binding domains"/>
    <property type="match status" value="1"/>
</dbReference>
<accession>A0A7W2R1J8</accession>
<dbReference type="Proteomes" id="UP000577346">
    <property type="component" value="Unassembled WGS sequence"/>
</dbReference>
<dbReference type="InterPro" id="IPR050077">
    <property type="entry name" value="LexA_repressor"/>
</dbReference>
<feature type="domain" description="HTH cro/C1-type" evidence="1">
    <location>
        <begin position="24"/>
        <end position="74"/>
    </location>
</feature>
<dbReference type="InterPro" id="IPR001387">
    <property type="entry name" value="Cro/C1-type_HTH"/>
</dbReference>
<dbReference type="CDD" id="cd06529">
    <property type="entry name" value="S24_LexA-like"/>
    <property type="match status" value="1"/>
</dbReference>
<dbReference type="InterPro" id="IPR010982">
    <property type="entry name" value="Lambda_DNA-bd_dom_sf"/>
</dbReference>
<dbReference type="PROSITE" id="PS50943">
    <property type="entry name" value="HTH_CROC1"/>
    <property type="match status" value="1"/>
</dbReference>
<name>A0A7W2R1J8_9PSED</name>
<evidence type="ECO:0000313" key="3">
    <source>
        <dbReference type="Proteomes" id="UP000577346"/>
    </source>
</evidence>
<dbReference type="EMBL" id="JACGDA010000086">
    <property type="protein sequence ID" value="MBA6150794.1"/>
    <property type="molecule type" value="Genomic_DNA"/>
</dbReference>
<organism evidence="2 3">
    <name type="scientific">Pseudomonas juntendi</name>
    <dbReference type="NCBI Taxonomy" id="2666183"/>
    <lineage>
        <taxon>Bacteria</taxon>
        <taxon>Pseudomonadati</taxon>
        <taxon>Pseudomonadota</taxon>
        <taxon>Gammaproteobacteria</taxon>
        <taxon>Pseudomonadales</taxon>
        <taxon>Pseudomonadaceae</taxon>
        <taxon>Pseudomonas</taxon>
    </lineage>
</organism>
<dbReference type="Pfam" id="PF00717">
    <property type="entry name" value="Peptidase_S24"/>
    <property type="match status" value="1"/>
</dbReference>
<dbReference type="SMART" id="SM00530">
    <property type="entry name" value="HTH_XRE"/>
    <property type="match status" value="1"/>
</dbReference>